<name>A0A6B3LAF4_9BACT</name>
<dbReference type="RefSeq" id="WP_164362585.1">
    <property type="nucleotide sequence ID" value="NZ_CP066776.1"/>
</dbReference>
<evidence type="ECO:0000259" key="3">
    <source>
        <dbReference type="Pfam" id="PF12971"/>
    </source>
</evidence>
<dbReference type="Pfam" id="PF05089">
    <property type="entry name" value="NAGLU"/>
    <property type="match status" value="1"/>
</dbReference>
<dbReference type="Gene3D" id="1.20.120.670">
    <property type="entry name" value="N-acetyl-b-d-glucoasminidase"/>
    <property type="match status" value="1"/>
</dbReference>
<dbReference type="InterPro" id="IPR024240">
    <property type="entry name" value="NAGLU_N"/>
</dbReference>
<dbReference type="InterPro" id="IPR007781">
    <property type="entry name" value="NAGLU"/>
</dbReference>
<dbReference type="GO" id="GO:0005975">
    <property type="term" value="P:carbohydrate metabolic process"/>
    <property type="evidence" value="ECO:0007669"/>
    <property type="project" value="UniProtKB-ARBA"/>
</dbReference>
<evidence type="ECO:0000259" key="4">
    <source>
        <dbReference type="Pfam" id="PF12972"/>
    </source>
</evidence>
<dbReference type="GO" id="GO:0016787">
    <property type="term" value="F:hydrolase activity"/>
    <property type="evidence" value="ECO:0007669"/>
    <property type="project" value="UniProtKB-KW"/>
</dbReference>
<evidence type="ECO:0000313" key="6">
    <source>
        <dbReference type="Proteomes" id="UP000475117"/>
    </source>
</evidence>
<feature type="domain" description="Alpha-N-acetylglucosaminidase tim-barrel" evidence="2">
    <location>
        <begin position="116"/>
        <end position="441"/>
    </location>
</feature>
<dbReference type="InterPro" id="IPR024732">
    <property type="entry name" value="NAGLU_C"/>
</dbReference>
<dbReference type="Gene3D" id="3.30.379.10">
    <property type="entry name" value="Chitobiase/beta-hexosaminidase domain 2-like"/>
    <property type="match status" value="1"/>
</dbReference>
<keyword evidence="6" id="KW-1185">Reference proteome</keyword>
<organism evidence="5 6">
    <name type="scientific">Sulfuriroseicoccus oceanibius</name>
    <dbReference type="NCBI Taxonomy" id="2707525"/>
    <lineage>
        <taxon>Bacteria</taxon>
        <taxon>Pseudomonadati</taxon>
        <taxon>Verrucomicrobiota</taxon>
        <taxon>Verrucomicrobiia</taxon>
        <taxon>Verrucomicrobiales</taxon>
        <taxon>Verrucomicrobiaceae</taxon>
        <taxon>Sulfuriroseicoccus</taxon>
    </lineage>
</organism>
<keyword evidence="1" id="KW-0378">Hydrolase</keyword>
<dbReference type="KEGG" id="soa:G3M56_009365"/>
<dbReference type="PANTHER" id="PTHR12872:SF1">
    <property type="entry name" value="ALPHA-N-ACETYLGLUCOSAMINIDASE"/>
    <property type="match status" value="1"/>
</dbReference>
<reference evidence="5 6" key="1">
    <citation type="submission" date="2020-12" db="EMBL/GenBank/DDBJ databases">
        <title>Sulforoseuscoccus oceanibium gen. nov., sp. nov., a representative of the phylum Verrucomicrobia with special cytoplasmic membrane, and proposal of Sulforoseuscoccusaceae fam. nov.</title>
        <authorList>
            <person name="Xi F."/>
        </authorList>
    </citation>
    <scope>NUCLEOTIDE SEQUENCE [LARGE SCALE GENOMIC DNA]</scope>
    <source>
        <strain evidence="5 6">T37</strain>
    </source>
</reference>
<dbReference type="InterPro" id="IPR024733">
    <property type="entry name" value="NAGLU_tim-barrel"/>
</dbReference>
<feature type="domain" description="Alpha-N-acetylglucosaminidase N-terminal" evidence="3">
    <location>
        <begin position="27"/>
        <end position="103"/>
    </location>
</feature>
<feature type="domain" description="Alpha-N-acetylglucosaminidase C-terminal" evidence="4">
    <location>
        <begin position="450"/>
        <end position="717"/>
    </location>
</feature>
<dbReference type="InterPro" id="IPR029018">
    <property type="entry name" value="Hex-like_dom2"/>
</dbReference>
<gene>
    <name evidence="5" type="ORF">G3M56_009365</name>
</gene>
<dbReference type="EMBL" id="CP066776">
    <property type="protein sequence ID" value="QQL44102.1"/>
    <property type="molecule type" value="Genomic_DNA"/>
</dbReference>
<dbReference type="Gene3D" id="3.20.20.80">
    <property type="entry name" value="Glycosidases"/>
    <property type="match status" value="1"/>
</dbReference>
<dbReference type="Pfam" id="PF12972">
    <property type="entry name" value="NAGLU_C"/>
    <property type="match status" value="1"/>
</dbReference>
<sequence>MKPILQLVIPILALTATGLADDTSLLEMVKRVHPDHAESIEFRSIPATDGKSGFTISAADGKIQLAGSDTSAKAAAYGWYLKHVSRSHLSWSGDHLRAGAPLPDEPISQSSPYRHRFAFNYCTLSYTMAFWDWERWEREIDYLAINGYTHALVTAGLEKVWQQTLHELGYPEEKTRDCIANPAFAAWWHMGNLEGHGGPLSQGLIDREAELGRKIVKRMRELGITPVHQGFVGLLPNGIDEHVEGLTLVPQGHWVGGFRRPTVLDPTTDAFQKIAEVWYRNLEDVYGARGEAFGGDLFHEGGSHGNINVKAAAKSVQHAMQTASPDSTWVLQCWHHNPSDQLISGTNPQHTVVLQLSRNMRDGNNGAPLRTFQGRPWLWAELANFGGNHNLYGGNPLVASLPSLLLNENRPLGDMAGLALLSEGVETNPFYYSLFFDAGWRAQDIDLQRWIPAYAERRYGSAHPSAVAALELLNRSVYSPEGIQEGCTESILCAKPRRDANKASTWATGRISYDPMDVVHAAQQLLDAAPELSDQATYRYDLVDTTRQVLADLARPILAQTMEAYDREDIASFDLYSQRFLDLIRDTDSLLASDHHWLLGTWLERAKAKGHTLEEKRLMESAARKLITTWSNQSDALDDYSHRQWSGLMKDYYLVRWQTFFDVHGEVLAGHRSPDSLVGWYPELQQATDLKFAHLTKTYPTHATGDPVQVATRLMEKYGPLAEFLWTAHQHRDGLPWKLDHTGILSWDVSDAITEAGTHTVTLEWTSGAHALEIESVELYEGDRLVAQDRHTGQTGWQHKDNRYTLDLKKLRTNLDAYTLKAKVRGVGGGDSAGTLKICRD</sequence>
<evidence type="ECO:0000259" key="2">
    <source>
        <dbReference type="Pfam" id="PF05089"/>
    </source>
</evidence>
<evidence type="ECO:0000313" key="5">
    <source>
        <dbReference type="EMBL" id="QQL44102.1"/>
    </source>
</evidence>
<evidence type="ECO:0000256" key="1">
    <source>
        <dbReference type="ARBA" id="ARBA00022801"/>
    </source>
</evidence>
<dbReference type="AlphaFoldDB" id="A0A6B3LAF4"/>
<dbReference type="Proteomes" id="UP000475117">
    <property type="component" value="Chromosome"/>
</dbReference>
<proteinExistence type="predicted"/>
<protein>
    <submittedName>
        <fullName evidence="5">Alpha-N-acetylglucosaminidase</fullName>
    </submittedName>
</protein>
<accession>A0A6B3LAF4</accession>
<dbReference type="PANTHER" id="PTHR12872">
    <property type="entry name" value="ALPHA-N-ACETYLGLUCOSAMINIDASE"/>
    <property type="match status" value="1"/>
</dbReference>
<dbReference type="Pfam" id="PF12971">
    <property type="entry name" value="NAGLU_N"/>
    <property type="match status" value="1"/>
</dbReference>